<dbReference type="Proteomes" id="UP000324222">
    <property type="component" value="Unassembled WGS sequence"/>
</dbReference>
<gene>
    <name evidence="2" type="ORF">E2C01_041641</name>
</gene>
<keyword evidence="3" id="KW-1185">Reference proteome</keyword>
<sequence>MGDTQQHIAQREYVRFMNVDDDSDNKFSSTEVFPNPARSGKVCGKSRHTR</sequence>
<protein>
    <submittedName>
        <fullName evidence="2">Uncharacterized protein</fullName>
    </submittedName>
</protein>
<feature type="region of interest" description="Disordered" evidence="1">
    <location>
        <begin position="24"/>
        <end position="50"/>
    </location>
</feature>
<comment type="caution">
    <text evidence="2">The sequence shown here is derived from an EMBL/GenBank/DDBJ whole genome shotgun (WGS) entry which is preliminary data.</text>
</comment>
<reference evidence="2 3" key="1">
    <citation type="submission" date="2019-05" db="EMBL/GenBank/DDBJ databases">
        <title>Another draft genome of Portunus trituberculatus and its Hox gene families provides insights of decapod evolution.</title>
        <authorList>
            <person name="Jeong J.-H."/>
            <person name="Song I."/>
            <person name="Kim S."/>
            <person name="Choi T."/>
            <person name="Kim D."/>
            <person name="Ryu S."/>
            <person name="Kim W."/>
        </authorList>
    </citation>
    <scope>NUCLEOTIDE SEQUENCE [LARGE SCALE GENOMIC DNA]</scope>
    <source>
        <tissue evidence="2">Muscle</tissue>
    </source>
</reference>
<evidence type="ECO:0000313" key="3">
    <source>
        <dbReference type="Proteomes" id="UP000324222"/>
    </source>
</evidence>
<accession>A0A5B7FJS6</accession>
<evidence type="ECO:0000313" key="2">
    <source>
        <dbReference type="EMBL" id="MPC47880.1"/>
    </source>
</evidence>
<organism evidence="2 3">
    <name type="scientific">Portunus trituberculatus</name>
    <name type="common">Swimming crab</name>
    <name type="synonym">Neptunus trituberculatus</name>
    <dbReference type="NCBI Taxonomy" id="210409"/>
    <lineage>
        <taxon>Eukaryota</taxon>
        <taxon>Metazoa</taxon>
        <taxon>Ecdysozoa</taxon>
        <taxon>Arthropoda</taxon>
        <taxon>Crustacea</taxon>
        <taxon>Multicrustacea</taxon>
        <taxon>Malacostraca</taxon>
        <taxon>Eumalacostraca</taxon>
        <taxon>Eucarida</taxon>
        <taxon>Decapoda</taxon>
        <taxon>Pleocyemata</taxon>
        <taxon>Brachyura</taxon>
        <taxon>Eubrachyura</taxon>
        <taxon>Portunoidea</taxon>
        <taxon>Portunidae</taxon>
        <taxon>Portuninae</taxon>
        <taxon>Portunus</taxon>
    </lineage>
</organism>
<dbReference type="AlphaFoldDB" id="A0A5B7FJS6"/>
<name>A0A5B7FJS6_PORTR</name>
<proteinExistence type="predicted"/>
<evidence type="ECO:0000256" key="1">
    <source>
        <dbReference type="SAM" id="MobiDB-lite"/>
    </source>
</evidence>
<dbReference type="EMBL" id="VSRR010007977">
    <property type="protein sequence ID" value="MPC47880.1"/>
    <property type="molecule type" value="Genomic_DNA"/>
</dbReference>